<dbReference type="InterPro" id="IPR002938">
    <property type="entry name" value="FAD-bd"/>
</dbReference>
<keyword evidence="19" id="KW-0539">Nucleus</keyword>
<dbReference type="Pfam" id="PF12130">
    <property type="entry name" value="bMERB_dom"/>
    <property type="match status" value="1"/>
</dbReference>
<keyword evidence="13" id="KW-0560">Oxidoreductase</keyword>
<dbReference type="GO" id="GO:0005856">
    <property type="term" value="C:cytoskeleton"/>
    <property type="evidence" value="ECO:0007669"/>
    <property type="project" value="UniProtKB-SubCell"/>
</dbReference>
<dbReference type="SUPFAM" id="SSF57716">
    <property type="entry name" value="Glucocorticoid receptor-like (DNA-binding domain)"/>
    <property type="match status" value="1"/>
</dbReference>
<dbReference type="CTD" id="57553"/>
<feature type="domain" description="BMERB" evidence="26">
    <location>
        <begin position="1839"/>
        <end position="2009"/>
    </location>
</feature>
<feature type="region of interest" description="Disordered" evidence="23">
    <location>
        <begin position="658"/>
        <end position="704"/>
    </location>
</feature>
<evidence type="ECO:0000259" key="26">
    <source>
        <dbReference type="PROSITE" id="PS51848"/>
    </source>
</evidence>
<dbReference type="Pfam" id="PF00307">
    <property type="entry name" value="CH"/>
    <property type="match status" value="1"/>
</dbReference>
<dbReference type="PROSITE" id="PS51848">
    <property type="entry name" value="BMERB"/>
    <property type="match status" value="1"/>
</dbReference>
<gene>
    <name evidence="28" type="primary">MICAL3</name>
</gene>
<evidence type="ECO:0000256" key="7">
    <source>
        <dbReference type="ARBA" id="ARBA00022490"/>
    </source>
</evidence>
<dbReference type="FunFam" id="2.10.110.10:FF:000043">
    <property type="entry name" value="protein-methionine sulfoxide oxidase MICAL3 isoform X2"/>
    <property type="match status" value="1"/>
</dbReference>
<evidence type="ECO:0000313" key="28">
    <source>
        <dbReference type="RefSeq" id="XP_019781401.2"/>
    </source>
</evidence>
<keyword evidence="8" id="KW-0285">Flavoprotein</keyword>
<feature type="compositionally biased region" description="Low complexity" evidence="23">
    <location>
        <begin position="1758"/>
        <end position="1767"/>
    </location>
</feature>
<dbReference type="GO" id="GO:0006887">
    <property type="term" value="P:exocytosis"/>
    <property type="evidence" value="ECO:0007669"/>
    <property type="project" value="UniProtKB-KW"/>
</dbReference>
<evidence type="ECO:0000256" key="18">
    <source>
        <dbReference type="ARBA" id="ARBA00023212"/>
    </source>
</evidence>
<dbReference type="SUPFAM" id="SSF47576">
    <property type="entry name" value="Calponin-homology domain, CH-domain"/>
    <property type="match status" value="1"/>
</dbReference>
<keyword evidence="15 21" id="KW-0440">LIM domain</keyword>
<evidence type="ECO:0000313" key="27">
    <source>
        <dbReference type="Proteomes" id="UP000245320"/>
    </source>
</evidence>
<keyword evidence="17" id="KW-0009">Actin-binding</keyword>
<evidence type="ECO:0000256" key="1">
    <source>
        <dbReference type="ARBA" id="ARBA00001974"/>
    </source>
</evidence>
<dbReference type="GO" id="GO:0120501">
    <property type="term" value="F:F-actin monooxygenase activity"/>
    <property type="evidence" value="ECO:0007669"/>
    <property type="project" value="UniProtKB-EC"/>
</dbReference>
<evidence type="ECO:0000256" key="17">
    <source>
        <dbReference type="ARBA" id="ARBA00023203"/>
    </source>
</evidence>
<evidence type="ECO:0000256" key="11">
    <source>
        <dbReference type="ARBA" id="ARBA00022833"/>
    </source>
</evidence>
<feature type="region of interest" description="Disordered" evidence="23">
    <location>
        <begin position="1357"/>
        <end position="1841"/>
    </location>
</feature>
<dbReference type="GO" id="GO:0003779">
    <property type="term" value="F:actin binding"/>
    <property type="evidence" value="ECO:0007669"/>
    <property type="project" value="UniProtKB-KW"/>
</dbReference>
<comment type="catalytic activity">
    <reaction evidence="20">
        <text>L-methionyl-[F-actin] + NADPH + O2 + H(+) = L-methionyl-(R)-S-oxide-[F-actin] + NADP(+) + H2O</text>
        <dbReference type="Rhea" id="RHEA:51308"/>
        <dbReference type="Rhea" id="RHEA-COMP:12953"/>
        <dbReference type="Rhea" id="RHEA-COMP:12956"/>
        <dbReference type="ChEBI" id="CHEBI:15377"/>
        <dbReference type="ChEBI" id="CHEBI:15378"/>
        <dbReference type="ChEBI" id="CHEBI:15379"/>
        <dbReference type="ChEBI" id="CHEBI:16044"/>
        <dbReference type="ChEBI" id="CHEBI:45764"/>
        <dbReference type="ChEBI" id="CHEBI:57783"/>
        <dbReference type="ChEBI" id="CHEBI:58349"/>
        <dbReference type="EC" id="1.14.13.225"/>
    </reaction>
</comment>
<feature type="compositionally biased region" description="Basic residues" evidence="23">
    <location>
        <begin position="1693"/>
        <end position="1711"/>
    </location>
</feature>
<dbReference type="PROSITE" id="PS50021">
    <property type="entry name" value="CH"/>
    <property type="match status" value="1"/>
</dbReference>
<dbReference type="InterPro" id="IPR057494">
    <property type="entry name" value="Rossman_Mical"/>
</dbReference>
<evidence type="ECO:0000256" key="3">
    <source>
        <dbReference type="ARBA" id="ARBA00004245"/>
    </source>
</evidence>
<feature type="coiled-coil region" evidence="22">
    <location>
        <begin position="1849"/>
        <end position="1876"/>
    </location>
</feature>
<dbReference type="FunFam" id="3.50.50.60:FF:000004">
    <property type="entry name" value="protein-methionine sulfoxide oxidase MICAL2 isoform X1"/>
    <property type="match status" value="1"/>
</dbReference>
<feature type="compositionally biased region" description="Low complexity" evidence="23">
    <location>
        <begin position="1632"/>
        <end position="1652"/>
    </location>
</feature>
<keyword evidence="6" id="KW-0268">Exocytosis</keyword>
<name>A0A2U4AKE5_TURTR</name>
<feature type="compositionally biased region" description="Basic residues" evidence="23">
    <location>
        <begin position="1826"/>
        <end position="1837"/>
    </location>
</feature>
<feature type="compositionally biased region" description="Low complexity" evidence="23">
    <location>
        <begin position="1438"/>
        <end position="1450"/>
    </location>
</feature>
<evidence type="ECO:0000256" key="22">
    <source>
        <dbReference type="SAM" id="Coils"/>
    </source>
</evidence>
<feature type="compositionally biased region" description="Acidic residues" evidence="23">
    <location>
        <begin position="1529"/>
        <end position="1543"/>
    </location>
</feature>
<feature type="compositionally biased region" description="Basic and acidic residues" evidence="23">
    <location>
        <begin position="1595"/>
        <end position="1611"/>
    </location>
</feature>
<dbReference type="Gene3D" id="2.10.110.10">
    <property type="entry name" value="Cysteine Rich Protein"/>
    <property type="match status" value="1"/>
</dbReference>
<keyword evidence="10" id="KW-0274">FAD</keyword>
<dbReference type="GO" id="GO:0071949">
    <property type="term" value="F:FAD binding"/>
    <property type="evidence" value="ECO:0007669"/>
    <property type="project" value="InterPro"/>
</dbReference>
<dbReference type="InterPro" id="IPR001715">
    <property type="entry name" value="CH_dom"/>
</dbReference>
<feature type="domain" description="LIM zinc-binding" evidence="25">
    <location>
        <begin position="809"/>
        <end position="871"/>
    </location>
</feature>
<feature type="compositionally biased region" description="Basic and acidic residues" evidence="23">
    <location>
        <begin position="1655"/>
        <end position="1667"/>
    </location>
</feature>
<dbReference type="SMART" id="SM00033">
    <property type="entry name" value="CH"/>
    <property type="match status" value="1"/>
</dbReference>
<keyword evidence="9 21" id="KW-0479">Metal-binding</keyword>
<dbReference type="PROSITE" id="PS00478">
    <property type="entry name" value="LIM_DOMAIN_1"/>
    <property type="match status" value="1"/>
</dbReference>
<dbReference type="InterPro" id="IPR050540">
    <property type="entry name" value="F-actin_Monoox_Mical"/>
</dbReference>
<evidence type="ECO:0000256" key="14">
    <source>
        <dbReference type="ARBA" id="ARBA00023033"/>
    </source>
</evidence>
<feature type="compositionally biased region" description="Pro residues" evidence="23">
    <location>
        <begin position="1414"/>
        <end position="1424"/>
    </location>
</feature>
<feature type="compositionally biased region" description="Basic and acidic residues" evidence="23">
    <location>
        <begin position="782"/>
        <end position="801"/>
    </location>
</feature>
<dbReference type="InterPro" id="IPR036872">
    <property type="entry name" value="CH_dom_sf"/>
</dbReference>
<dbReference type="RefSeq" id="XP_019781401.2">
    <property type="nucleotide sequence ID" value="XM_019925842.2"/>
</dbReference>
<reference evidence="27" key="1">
    <citation type="submission" date="2024-06" db="UniProtKB">
        <authorList>
            <consortium name="RefSeq"/>
        </authorList>
    </citation>
    <scope>NUCLEOTIDE SEQUENCE [LARGE SCALE GENOMIC DNA]</scope>
</reference>
<feature type="compositionally biased region" description="Polar residues" evidence="23">
    <location>
        <begin position="1451"/>
        <end position="1469"/>
    </location>
</feature>
<dbReference type="EC" id="1.14.13.225" evidence="5"/>
<keyword evidence="18" id="KW-0206">Cytoskeleton</keyword>
<evidence type="ECO:0000259" key="25">
    <source>
        <dbReference type="PROSITE" id="PS50023"/>
    </source>
</evidence>
<evidence type="ECO:0000256" key="15">
    <source>
        <dbReference type="ARBA" id="ARBA00023038"/>
    </source>
</evidence>
<dbReference type="PRINTS" id="PR00420">
    <property type="entry name" value="RNGMNOXGNASE"/>
</dbReference>
<evidence type="ECO:0000256" key="23">
    <source>
        <dbReference type="SAM" id="MobiDB-lite"/>
    </source>
</evidence>
<keyword evidence="7" id="KW-0963">Cytoplasm</keyword>
<evidence type="ECO:0000256" key="9">
    <source>
        <dbReference type="ARBA" id="ARBA00022723"/>
    </source>
</evidence>
<feature type="region of interest" description="Disordered" evidence="23">
    <location>
        <begin position="1101"/>
        <end position="1336"/>
    </location>
</feature>
<dbReference type="Pfam" id="PF00412">
    <property type="entry name" value="LIM"/>
    <property type="match status" value="1"/>
</dbReference>
<accession>A0A2U4AKE5</accession>
<feature type="compositionally biased region" description="Low complexity" evidence="23">
    <location>
        <begin position="1211"/>
        <end position="1235"/>
    </location>
</feature>
<evidence type="ECO:0000256" key="12">
    <source>
        <dbReference type="ARBA" id="ARBA00022857"/>
    </source>
</evidence>
<evidence type="ECO:0000256" key="6">
    <source>
        <dbReference type="ARBA" id="ARBA00022483"/>
    </source>
</evidence>
<dbReference type="GO" id="GO:0046872">
    <property type="term" value="F:metal ion binding"/>
    <property type="evidence" value="ECO:0007669"/>
    <property type="project" value="UniProtKB-KW"/>
</dbReference>
<feature type="compositionally biased region" description="Basic and acidic residues" evidence="23">
    <location>
        <begin position="1425"/>
        <end position="1437"/>
    </location>
</feature>
<comment type="cofactor">
    <cofactor evidence="1">
        <name>FAD</name>
        <dbReference type="ChEBI" id="CHEBI:57692"/>
    </cofactor>
</comment>
<proteinExistence type="inferred from homology"/>
<dbReference type="Gene3D" id="3.50.50.60">
    <property type="entry name" value="FAD/NAD(P)-binding domain"/>
    <property type="match status" value="1"/>
</dbReference>
<evidence type="ECO:0000256" key="13">
    <source>
        <dbReference type="ARBA" id="ARBA00023002"/>
    </source>
</evidence>
<feature type="region of interest" description="Disordered" evidence="23">
    <location>
        <begin position="953"/>
        <end position="1088"/>
    </location>
</feature>
<feature type="domain" description="Calponin-homology (CH)" evidence="24">
    <location>
        <begin position="518"/>
        <end position="624"/>
    </location>
</feature>
<dbReference type="CDD" id="cd21251">
    <property type="entry name" value="CH_MICAL3"/>
    <property type="match status" value="1"/>
</dbReference>
<keyword evidence="14" id="KW-0503">Monooxygenase</keyword>
<dbReference type="InterPro" id="IPR036188">
    <property type="entry name" value="FAD/NAD-bd_sf"/>
</dbReference>
<evidence type="ECO:0000256" key="19">
    <source>
        <dbReference type="ARBA" id="ARBA00023242"/>
    </source>
</evidence>
<evidence type="ECO:0000256" key="20">
    <source>
        <dbReference type="ARBA" id="ARBA00049522"/>
    </source>
</evidence>
<dbReference type="FunFam" id="1.10.418.10:FF:000026">
    <property type="entry name" value="protein-methionine sulfoxide oxidase MICAL3 isoform X1"/>
    <property type="match status" value="1"/>
</dbReference>
<dbReference type="InterPro" id="IPR022735">
    <property type="entry name" value="bMERB_dom"/>
</dbReference>
<dbReference type="Gene3D" id="1.10.418.10">
    <property type="entry name" value="Calponin-like domain"/>
    <property type="match status" value="1"/>
</dbReference>
<reference evidence="28" key="2">
    <citation type="submission" date="2025-08" db="UniProtKB">
        <authorList>
            <consortium name="RefSeq"/>
        </authorList>
    </citation>
    <scope>IDENTIFICATION</scope>
    <source>
        <tissue evidence="28">Spleen</tissue>
    </source>
</reference>
<dbReference type="Pfam" id="PF25413">
    <property type="entry name" value="Rossman_Mical"/>
    <property type="match status" value="1"/>
</dbReference>
<feature type="compositionally biased region" description="Basic and acidic residues" evidence="23">
    <location>
        <begin position="669"/>
        <end position="679"/>
    </location>
</feature>
<feature type="region of interest" description="Disordered" evidence="23">
    <location>
        <begin position="878"/>
        <end position="935"/>
    </location>
</feature>
<feature type="compositionally biased region" description="Basic and acidic residues" evidence="23">
    <location>
        <begin position="1510"/>
        <end position="1523"/>
    </location>
</feature>
<comment type="subcellular location">
    <subcellularLocation>
        <location evidence="3">Cytoplasm</location>
        <location evidence="3">Cytoskeleton</location>
    </subcellularLocation>
    <subcellularLocation>
        <location evidence="2">Nucleus</location>
    </subcellularLocation>
</comment>
<feature type="compositionally biased region" description="Basic and acidic residues" evidence="23">
    <location>
        <begin position="1802"/>
        <end position="1818"/>
    </location>
</feature>
<keyword evidence="12" id="KW-0521">NADP</keyword>
<organism evidence="27 28">
    <name type="scientific">Tursiops truncatus</name>
    <name type="common">Atlantic bottle-nosed dolphin</name>
    <name type="synonym">Delphinus truncatus</name>
    <dbReference type="NCBI Taxonomy" id="9739"/>
    <lineage>
        <taxon>Eukaryota</taxon>
        <taxon>Metazoa</taxon>
        <taxon>Chordata</taxon>
        <taxon>Craniata</taxon>
        <taxon>Vertebrata</taxon>
        <taxon>Euteleostomi</taxon>
        <taxon>Mammalia</taxon>
        <taxon>Eutheria</taxon>
        <taxon>Laurasiatheria</taxon>
        <taxon>Artiodactyla</taxon>
        <taxon>Whippomorpha</taxon>
        <taxon>Cetacea</taxon>
        <taxon>Odontoceti</taxon>
        <taxon>Delphinidae</taxon>
        <taxon>Tursiops</taxon>
    </lineage>
</organism>
<dbReference type="GO" id="GO:0030042">
    <property type="term" value="P:actin filament depolymerization"/>
    <property type="evidence" value="ECO:0007669"/>
    <property type="project" value="UniProtKB-ARBA"/>
</dbReference>
<protein>
    <recommendedName>
        <fullName evidence="5">F-actin monooxygenase</fullName>
        <ecNumber evidence="5">1.14.13.225</ecNumber>
    </recommendedName>
</protein>
<evidence type="ECO:0000256" key="10">
    <source>
        <dbReference type="ARBA" id="ARBA00022827"/>
    </source>
</evidence>
<dbReference type="PANTHER" id="PTHR23167">
    <property type="entry name" value="CALPONIN HOMOLOGY DOMAIN-CONTAINING PROTEIN DDB_G0272472-RELATED"/>
    <property type="match status" value="1"/>
</dbReference>
<dbReference type="GO" id="GO:0005634">
    <property type="term" value="C:nucleus"/>
    <property type="evidence" value="ECO:0007669"/>
    <property type="project" value="UniProtKB-SubCell"/>
</dbReference>
<feature type="coiled-coil region" evidence="22">
    <location>
        <begin position="1949"/>
        <end position="2010"/>
    </location>
</feature>
<feature type="compositionally biased region" description="Polar residues" evidence="23">
    <location>
        <begin position="898"/>
        <end position="909"/>
    </location>
</feature>
<keyword evidence="27" id="KW-1185">Reference proteome</keyword>
<feature type="compositionally biased region" description="Acidic residues" evidence="23">
    <location>
        <begin position="1106"/>
        <end position="1128"/>
    </location>
</feature>
<keyword evidence="16 22" id="KW-0175">Coiled coil</keyword>
<keyword evidence="11 21" id="KW-0862">Zinc</keyword>
<feature type="region of interest" description="Disordered" evidence="23">
    <location>
        <begin position="738"/>
        <end position="801"/>
    </location>
</feature>
<dbReference type="InterPro" id="IPR001781">
    <property type="entry name" value="Znf_LIM"/>
</dbReference>
<dbReference type="CDD" id="cd09439">
    <property type="entry name" value="LIM_Mical"/>
    <property type="match status" value="1"/>
</dbReference>
<dbReference type="SUPFAM" id="SSF51905">
    <property type="entry name" value="FAD/NAD(P)-binding domain"/>
    <property type="match status" value="1"/>
</dbReference>
<dbReference type="Pfam" id="PF01494">
    <property type="entry name" value="FAD_binding_3"/>
    <property type="match status" value="1"/>
</dbReference>
<dbReference type="PANTHER" id="PTHR23167:SF51">
    <property type="entry name" value="[F-ACTIN]-MONOOXYGENASE MICAL3"/>
    <property type="match status" value="1"/>
</dbReference>
<feature type="compositionally biased region" description="Pro residues" evidence="23">
    <location>
        <begin position="1557"/>
        <end position="1567"/>
    </location>
</feature>
<evidence type="ECO:0000256" key="8">
    <source>
        <dbReference type="ARBA" id="ARBA00022630"/>
    </source>
</evidence>
<dbReference type="SMART" id="SM00132">
    <property type="entry name" value="LIM"/>
    <property type="match status" value="1"/>
</dbReference>
<evidence type="ECO:0000256" key="16">
    <source>
        <dbReference type="ARBA" id="ARBA00023054"/>
    </source>
</evidence>
<evidence type="ECO:0000256" key="5">
    <source>
        <dbReference type="ARBA" id="ARBA00012709"/>
    </source>
</evidence>
<feature type="compositionally biased region" description="Acidic residues" evidence="23">
    <location>
        <begin position="1031"/>
        <end position="1052"/>
    </location>
</feature>
<evidence type="ECO:0000256" key="21">
    <source>
        <dbReference type="PROSITE-ProRule" id="PRU00125"/>
    </source>
</evidence>
<dbReference type="SMART" id="SM01203">
    <property type="entry name" value="DUF3585"/>
    <property type="match status" value="1"/>
</dbReference>
<feature type="compositionally biased region" description="Low complexity" evidence="23">
    <location>
        <begin position="1675"/>
        <end position="1692"/>
    </location>
</feature>
<dbReference type="Proteomes" id="UP000245320">
    <property type="component" value="Chromosome 11"/>
</dbReference>
<comment type="similarity">
    <text evidence="4">Belongs to the Mical family.</text>
</comment>
<evidence type="ECO:0000256" key="4">
    <source>
        <dbReference type="ARBA" id="ARBA00008223"/>
    </source>
</evidence>
<dbReference type="PROSITE" id="PS50023">
    <property type="entry name" value="LIM_DOMAIN_2"/>
    <property type="match status" value="1"/>
</dbReference>
<evidence type="ECO:0000259" key="24">
    <source>
        <dbReference type="PROSITE" id="PS50021"/>
    </source>
</evidence>
<feature type="compositionally biased region" description="Polar residues" evidence="23">
    <location>
        <begin position="1282"/>
        <end position="1297"/>
    </location>
</feature>
<evidence type="ECO:0000256" key="2">
    <source>
        <dbReference type="ARBA" id="ARBA00004123"/>
    </source>
</evidence>
<sequence length="2021" mass="223781">MEERKNEATNRAHILFDRFVQATTCKGTLKAFQELCDHLELKPKDHRSFYHKLKSKLNYWRAKALWAKLDKRGSHKDYKKGKACTNTKCLIIGAGPCGLRTAIDLSLLGAKVVVIEKRDAFSRNNVLHLWPFTIHDLRGLGAKKFYGKFCAGAIDHISIRQLQLILLKVALILGIEIHVNVEFQGLVEPPEDQENERIGWRALVHPKTHPVSEYEFEVIIGGDGRRNTLEGFRRKEFRGKLAIAITANFINRNTTAEAKVEEISGVAFIFNQKFFQELREATGIDLENIVYYKDDTHYFVMTAKKQSLLDKGVILHDYADTELLLSRENVDQEALLSYAREAADFSTQQQLPSLDFAINHYGQPDVAMFDFTCMYASENAALVREHGGHQLLVALVGDSLLEPFWPMGTGIARGFLAAMDSAWMVRSWSLGRSPLEVLAERESIYRLLPQTTPENVSKNFSQYSIDPVTRYPNMNVNFLRPSQVRHLYDTGETKDIHLEMENLVNSRTTPKLARNESVARSSKLLGWCQRQTDGYAGVNVTDLTMSWKSGLALCAVIHRYRPDLIDFDSLDEQNVEKNNQLAFDIAEKELGISPIMTGREMASVGEPDKLSMVMYLTQFYEMFRDSLPSRDALDLNAEERAVLVASTKSPISFLSKLGQTISRKRSPKDKKEKDLDGAGKRRKTSQSEEEDAPRGYRGGRPTLVSTLSDRRVDVALGNQNKVKYMATQLLAKFEENAPAQSTGVRRQPTQERGLSQPSCCLPEQGRPAPAPQWKQTYSDLDADSRGKQSPHHERGSMKKEFPQNLGGSDTCYFCRKRVYVMERLSAEGKFFHRSCFKCEYCATTLRLSAYAYALEDGKFYCKPHYCYRLSGPVQRKRPAVAPLSGKEARGPLQDSPAADTNGQPSTSASPAERTPGPSMNGLEEPSIAKRLRGTPERIELENYRLSVRQAEGLEEVPEETQAEHNLSSVLDTGTEEDAASSSSESEMEEEEPPLPPSDLGGVPWKEAVRIHALLKGRSEEELEASRSFAAGEEDAEDTGDEEDEEDEEDASSEGEYWPWDRELLQGQPLGHLPEEEDMGTREGPDLPSVRRAAVQAWLESVSGVPFDEDDLEEDVDSEPAEIEGEAVENGDTGDTGAELGDGQHWSDDVPSETDTELQQVAAGVGLELRVSEGEEEPPPALARRPERGRSQVSSPSRSPEEHSVLSSPAHSPRAQGARAPRASAAATRGLPAESPVPEPEPELAHGEPTAGTPVQSQPEARTPPSPASPQRRSPLAPLPICSQPQPSAEATVPSPTVSPIRFQPVPARTSTPLAPLPVKSQGVTKDTLGSPLPGDEALRRSDLVAEFWMKSAEIRRSLGLTPVRRGPGPEPAFQPAPVQACRAEKLPQGEGPWLLKPTPVPGRLGPPAARGTQPSPPTPGSPPGREPKGARAEHRDLSSSSGLGLQGSSSRTRTPGSQSFSTSDSTMLTPPSSPPPPPPDEEPATLHGKPALAGQLAASEPRAPAACLRTPREPTRPPPEEAPKPFVESVDEIPFADDVEDTYDDRTEDSSLQEPFFTPPSRWPCPEQPLAQERGRGPESGLPPQKRGLPLVSAEAKELAAERMRAREKSVRSPALRDAMARQLSRMKEMDTVATAPRAPRTPAPRRATAVPPKGPEEPTPTHKATSEEVPSPPSDSGGLDGSVTSSEGSSGKSKKRSSLFSPRRNKKEKKPKGDGRPPERPSPSALEEAAAKPRSLWKSVFSGYRKDKKKKGDGRSRPSTPSSGTTVDAGKPGASPVTRAELRPRRQLSCSEDSDISSDDVLERTSQKSRREPRTYTEEELNTKLTRRVQKAARRQAKQEELKRLHRAQIIQRQLEQVEEKQRQLEERGVAVEKALRGEAGTSWVPGGQGIPEECPPSPAGGMGKKDDPKLMQEWFKLVQEKNAVVRYESELMIFARELELEDRQSRLQQELRERMAMEDHLKTEEELSEEKRILNEMLEVVEQRDALVALLEEQRLREKEEDKDLEAAMLSKGFSLNWS</sequence>